<dbReference type="HOGENOM" id="CLU_2968598_0_0_2"/>
<proteinExistence type="predicted"/>
<protein>
    <submittedName>
        <fullName evidence="2">Uncharacterized protein</fullName>
    </submittedName>
</protein>
<evidence type="ECO:0000313" key="2">
    <source>
        <dbReference type="EMBL" id="AET31692.1"/>
    </source>
</evidence>
<dbReference type="EMBL" id="CP003098">
    <property type="protein sequence ID" value="AET31692.1"/>
    <property type="molecule type" value="Genomic_DNA"/>
</dbReference>
<accession>G7VF76</accession>
<dbReference type="STRING" id="1104324.P186_0231"/>
<feature type="coiled-coil region" evidence="1">
    <location>
        <begin position="27"/>
        <end position="54"/>
    </location>
</feature>
<sequence>MLLFLSSLMKSVGISQKVYEKLRELGNLSASKKIEALLELCERHKEECIELLKSKYAE</sequence>
<dbReference type="KEGG" id="pyr:P186_0231"/>
<dbReference type="BioCyc" id="PSP1104324:GJSN-224-MONOMER"/>
<evidence type="ECO:0000256" key="1">
    <source>
        <dbReference type="SAM" id="Coils"/>
    </source>
</evidence>
<keyword evidence="3" id="KW-1185">Reference proteome</keyword>
<keyword evidence="1" id="KW-0175">Coiled coil</keyword>
<name>G7VF76_9CREN</name>
<evidence type="ECO:0000313" key="3">
    <source>
        <dbReference type="Proteomes" id="UP000005867"/>
    </source>
</evidence>
<organism evidence="2 3">
    <name type="scientific">Pyrobaculum ferrireducens</name>
    <dbReference type="NCBI Taxonomy" id="1104324"/>
    <lineage>
        <taxon>Archaea</taxon>
        <taxon>Thermoproteota</taxon>
        <taxon>Thermoprotei</taxon>
        <taxon>Thermoproteales</taxon>
        <taxon>Thermoproteaceae</taxon>
        <taxon>Pyrobaculum</taxon>
    </lineage>
</organism>
<reference evidence="2 3" key="1">
    <citation type="journal article" date="2012" name="J. Bacteriol.">
        <title>Complete genome sequence of strain 1860, a crenarchaeon of the genus pyrobaculum able to grow with various electron acceptors.</title>
        <authorList>
            <person name="Mardanov A.V."/>
            <person name="Gumerov V.M."/>
            <person name="Slobodkina G.B."/>
            <person name="Beletsky A.V."/>
            <person name="Bonch-Osmolovskaya E.A."/>
            <person name="Ravin N.V."/>
            <person name="Skryabin K.G."/>
        </authorList>
    </citation>
    <scope>NUCLEOTIDE SEQUENCE [LARGE SCALE GENOMIC DNA]</scope>
    <source>
        <strain evidence="2 3">1860</strain>
    </source>
</reference>
<gene>
    <name evidence="2" type="ORF">P186_0231</name>
</gene>
<dbReference type="Proteomes" id="UP000005867">
    <property type="component" value="Chromosome"/>
</dbReference>
<dbReference type="AlphaFoldDB" id="G7VF76"/>